<accession>A0A0B7AVA4</accession>
<dbReference type="InterPro" id="IPR002355">
    <property type="entry name" value="Cu_oxidase_Cu_BS"/>
</dbReference>
<evidence type="ECO:0000256" key="3">
    <source>
        <dbReference type="ARBA" id="ARBA00023002"/>
    </source>
</evidence>
<dbReference type="CDD" id="cd13884">
    <property type="entry name" value="CuRO_2_tcLCC_insect_like"/>
    <property type="match status" value="1"/>
</dbReference>
<dbReference type="EMBL" id="HACG01038079">
    <property type="protein sequence ID" value="CEK84944.1"/>
    <property type="molecule type" value="Transcribed_RNA"/>
</dbReference>
<name>A0A0B7AVA4_9EUPU</name>
<sequence length="456" mass="51323">ASQLTTQSPDNVEKEEHILVFQDWNHDWDSNMVTMKMRHGLYSKGKKLSNTHTLADINYSAFEFQSGLINGRGRFYENQAHNGAPLSEFSVVKNNTYRFRLINAGDIQAFRVSIDEHTLQVVATDGHPIQPVVVESLILNPGERYDIILVANQSVGNYWIRGQTLQREHNHTAEAILRYAGAPLNQDPTSSKQNCTISSPCVVLNCPFSVYPADSNTYCYNYDKIRSLKPVNLQKPPGRNIREFFLNFAFPGTTETPGSTNGKSFVNQDYAILSKSQKPRLTCSRNDCGDDKVCHCPYDVSYDNGDLIQFVFLNMGSGKGWDHPIHMHGHSFQVVKVGFPSYNETTGTFIEDNNDIDCGFQFCNNAKWSNNTWNNDNVPGLDLVLGPLKDDIMVPSGGYVVARIMADNPGMWIIHCHIELHMTDGMAALLNESQPLWPTPPRDFPTCHNFYDQGTN</sequence>
<feature type="domain" description="Plastocyanin-like" evidence="5">
    <location>
        <begin position="16"/>
        <end position="182"/>
    </location>
</feature>
<feature type="non-terminal residue" evidence="7">
    <location>
        <position position="1"/>
    </location>
</feature>
<gene>
    <name evidence="7" type="primary">ORF145393</name>
</gene>
<reference evidence="7" key="1">
    <citation type="submission" date="2014-12" db="EMBL/GenBank/DDBJ databases">
        <title>Insight into the proteome of Arion vulgaris.</title>
        <authorList>
            <person name="Aradska J."/>
            <person name="Bulat T."/>
            <person name="Smidak R."/>
            <person name="Sarate P."/>
            <person name="Gangsoo J."/>
            <person name="Sialana F."/>
            <person name="Bilban M."/>
            <person name="Lubec G."/>
        </authorList>
    </citation>
    <scope>NUCLEOTIDE SEQUENCE</scope>
    <source>
        <tissue evidence="7">Skin</tissue>
    </source>
</reference>
<dbReference type="GO" id="GO:0005886">
    <property type="term" value="C:plasma membrane"/>
    <property type="evidence" value="ECO:0007669"/>
    <property type="project" value="TreeGrafter"/>
</dbReference>
<keyword evidence="4" id="KW-0186">Copper</keyword>
<evidence type="ECO:0000256" key="2">
    <source>
        <dbReference type="ARBA" id="ARBA00022723"/>
    </source>
</evidence>
<keyword evidence="2" id="KW-0479">Metal-binding</keyword>
<feature type="domain" description="Plastocyanin-like" evidence="6">
    <location>
        <begin position="292"/>
        <end position="433"/>
    </location>
</feature>
<dbReference type="SUPFAM" id="SSF49503">
    <property type="entry name" value="Cupredoxins"/>
    <property type="match status" value="2"/>
</dbReference>
<protein>
    <recommendedName>
        <fullName evidence="8">Plastocyanin-like domain-containing protein</fullName>
    </recommendedName>
</protein>
<dbReference type="InterPro" id="IPR001117">
    <property type="entry name" value="Cu-oxidase_2nd"/>
</dbReference>
<dbReference type="PROSITE" id="PS00079">
    <property type="entry name" value="MULTICOPPER_OXIDASE1"/>
    <property type="match status" value="1"/>
</dbReference>
<dbReference type="AlphaFoldDB" id="A0A0B7AVA4"/>
<evidence type="ECO:0000259" key="5">
    <source>
        <dbReference type="Pfam" id="PF00394"/>
    </source>
</evidence>
<dbReference type="FunFam" id="2.60.40.420:FF:000045">
    <property type="entry name" value="Laccase 2"/>
    <property type="match status" value="1"/>
</dbReference>
<dbReference type="PROSITE" id="PS00080">
    <property type="entry name" value="MULTICOPPER_OXIDASE2"/>
    <property type="match status" value="1"/>
</dbReference>
<dbReference type="Gene3D" id="2.60.40.420">
    <property type="entry name" value="Cupredoxins - blue copper proteins"/>
    <property type="match status" value="2"/>
</dbReference>
<comment type="similarity">
    <text evidence="1">Belongs to the multicopper oxidase family.</text>
</comment>
<dbReference type="CDD" id="cd13905">
    <property type="entry name" value="CuRO_3_tcLLC2_insect_like"/>
    <property type="match status" value="1"/>
</dbReference>
<dbReference type="InterPro" id="IPR011706">
    <property type="entry name" value="Cu-oxidase_C"/>
</dbReference>
<dbReference type="InterPro" id="IPR045087">
    <property type="entry name" value="Cu-oxidase_fam"/>
</dbReference>
<evidence type="ECO:0000313" key="7">
    <source>
        <dbReference type="EMBL" id="CEK84944.1"/>
    </source>
</evidence>
<evidence type="ECO:0008006" key="8">
    <source>
        <dbReference type="Google" id="ProtNLM"/>
    </source>
</evidence>
<evidence type="ECO:0000256" key="1">
    <source>
        <dbReference type="ARBA" id="ARBA00010609"/>
    </source>
</evidence>
<dbReference type="GO" id="GO:0005507">
    <property type="term" value="F:copper ion binding"/>
    <property type="evidence" value="ECO:0007669"/>
    <property type="project" value="InterPro"/>
</dbReference>
<dbReference type="PANTHER" id="PTHR11709">
    <property type="entry name" value="MULTI-COPPER OXIDASE"/>
    <property type="match status" value="1"/>
</dbReference>
<evidence type="ECO:0000259" key="6">
    <source>
        <dbReference type="Pfam" id="PF07731"/>
    </source>
</evidence>
<dbReference type="GO" id="GO:0016491">
    <property type="term" value="F:oxidoreductase activity"/>
    <property type="evidence" value="ECO:0007669"/>
    <property type="project" value="UniProtKB-KW"/>
</dbReference>
<keyword evidence="3" id="KW-0560">Oxidoreductase</keyword>
<dbReference type="Pfam" id="PF07731">
    <property type="entry name" value="Cu-oxidase_2"/>
    <property type="match status" value="1"/>
</dbReference>
<dbReference type="InterPro" id="IPR033138">
    <property type="entry name" value="Cu_oxidase_CS"/>
</dbReference>
<dbReference type="InterPro" id="IPR008972">
    <property type="entry name" value="Cupredoxin"/>
</dbReference>
<evidence type="ECO:0000256" key="4">
    <source>
        <dbReference type="ARBA" id="ARBA00023008"/>
    </source>
</evidence>
<dbReference type="Pfam" id="PF00394">
    <property type="entry name" value="Cu-oxidase"/>
    <property type="match status" value="1"/>
</dbReference>
<dbReference type="GO" id="GO:0006826">
    <property type="term" value="P:iron ion transport"/>
    <property type="evidence" value="ECO:0007669"/>
    <property type="project" value="TreeGrafter"/>
</dbReference>
<proteinExistence type="inferred from homology"/>
<dbReference type="PANTHER" id="PTHR11709:SF394">
    <property type="entry name" value="FI03373P-RELATED"/>
    <property type="match status" value="1"/>
</dbReference>
<organism evidence="7">
    <name type="scientific">Arion vulgaris</name>
    <dbReference type="NCBI Taxonomy" id="1028688"/>
    <lineage>
        <taxon>Eukaryota</taxon>
        <taxon>Metazoa</taxon>
        <taxon>Spiralia</taxon>
        <taxon>Lophotrochozoa</taxon>
        <taxon>Mollusca</taxon>
        <taxon>Gastropoda</taxon>
        <taxon>Heterobranchia</taxon>
        <taxon>Euthyneura</taxon>
        <taxon>Panpulmonata</taxon>
        <taxon>Eupulmonata</taxon>
        <taxon>Stylommatophora</taxon>
        <taxon>Helicina</taxon>
        <taxon>Arionoidea</taxon>
        <taxon>Arionidae</taxon>
        <taxon>Arion</taxon>
    </lineage>
</organism>